<feature type="chain" id="PRO_5045280471" description="Ubiquitin 3 binding protein But2 C-terminal domain-containing protein" evidence="1">
    <location>
        <begin position="19"/>
        <end position="200"/>
    </location>
</feature>
<sequence length="200" mass="22071">MLFSTALFFSAFIFMVVATPTPAFTVEKRQGDRQIILTLAPNYLVTLDQSHTDVIGGSQYTGDVSWTPGQSNELTTIVGWDIPRFTGATECYIRFTLPPASGSFAWVVNGAGIMDFYRTSRPVNPLTDSWNNRPTRLCKQGTATVHGGTEGGEATITGQFLDCTTLAEEQRFDLEFVAARVGDVQNRVETFRMKPPALSW</sequence>
<feature type="domain" description="Ubiquitin 3 binding protein But2 C-terminal" evidence="2">
    <location>
        <begin position="40"/>
        <end position="163"/>
    </location>
</feature>
<name>A0ABR3G7X6_9PEZI</name>
<dbReference type="EMBL" id="JBBBZM010000191">
    <property type="protein sequence ID" value="KAL0632047.1"/>
    <property type="molecule type" value="Genomic_DNA"/>
</dbReference>
<gene>
    <name evidence="3" type="ORF">Q9L58_009078</name>
</gene>
<evidence type="ECO:0000313" key="3">
    <source>
        <dbReference type="EMBL" id="KAL0632047.1"/>
    </source>
</evidence>
<proteinExistence type="predicted"/>
<keyword evidence="1" id="KW-0732">Signal</keyword>
<evidence type="ECO:0000259" key="2">
    <source>
        <dbReference type="Pfam" id="PF09792"/>
    </source>
</evidence>
<comment type="caution">
    <text evidence="3">The sequence shown here is derived from an EMBL/GenBank/DDBJ whole genome shotgun (WGS) entry which is preliminary data.</text>
</comment>
<evidence type="ECO:0000256" key="1">
    <source>
        <dbReference type="SAM" id="SignalP"/>
    </source>
</evidence>
<keyword evidence="4" id="KW-1185">Reference proteome</keyword>
<reference evidence="3 4" key="1">
    <citation type="submission" date="2024-02" db="EMBL/GenBank/DDBJ databases">
        <title>Discinaceae phylogenomics.</title>
        <authorList>
            <person name="Dirks A.C."/>
            <person name="James T.Y."/>
        </authorList>
    </citation>
    <scope>NUCLEOTIDE SEQUENCE [LARGE SCALE GENOMIC DNA]</scope>
    <source>
        <strain evidence="3 4">ACD0624</strain>
    </source>
</reference>
<evidence type="ECO:0000313" key="4">
    <source>
        <dbReference type="Proteomes" id="UP001447188"/>
    </source>
</evidence>
<feature type="signal peptide" evidence="1">
    <location>
        <begin position="1"/>
        <end position="18"/>
    </location>
</feature>
<dbReference type="Pfam" id="PF09792">
    <property type="entry name" value="But2"/>
    <property type="match status" value="1"/>
</dbReference>
<accession>A0ABR3G7X6</accession>
<organism evidence="3 4">
    <name type="scientific">Discina gigas</name>
    <dbReference type="NCBI Taxonomy" id="1032678"/>
    <lineage>
        <taxon>Eukaryota</taxon>
        <taxon>Fungi</taxon>
        <taxon>Dikarya</taxon>
        <taxon>Ascomycota</taxon>
        <taxon>Pezizomycotina</taxon>
        <taxon>Pezizomycetes</taxon>
        <taxon>Pezizales</taxon>
        <taxon>Discinaceae</taxon>
        <taxon>Discina</taxon>
    </lineage>
</organism>
<dbReference type="InterPro" id="IPR018620">
    <property type="entry name" value="Ubiquitin3-bd_protein_But2_C"/>
</dbReference>
<protein>
    <recommendedName>
        <fullName evidence="2">Ubiquitin 3 binding protein But2 C-terminal domain-containing protein</fullName>
    </recommendedName>
</protein>
<dbReference type="Proteomes" id="UP001447188">
    <property type="component" value="Unassembled WGS sequence"/>
</dbReference>